<feature type="non-terminal residue" evidence="1">
    <location>
        <position position="1"/>
    </location>
</feature>
<reference evidence="1" key="1">
    <citation type="submission" date="2021-06" db="EMBL/GenBank/DDBJ databases">
        <authorList>
            <person name="Kallberg Y."/>
            <person name="Tangrot J."/>
            <person name="Rosling A."/>
        </authorList>
    </citation>
    <scope>NUCLEOTIDE SEQUENCE</scope>
    <source>
        <strain evidence="1">IL203A</strain>
    </source>
</reference>
<keyword evidence="2" id="KW-1185">Reference proteome</keyword>
<protein>
    <submittedName>
        <fullName evidence="1">10089_t:CDS:1</fullName>
    </submittedName>
</protein>
<accession>A0ACA9PHW5</accession>
<proteinExistence type="predicted"/>
<gene>
    <name evidence="1" type="ORF">DHETER_LOCUS11868</name>
</gene>
<name>A0ACA9PHW5_9GLOM</name>
<evidence type="ECO:0000313" key="2">
    <source>
        <dbReference type="Proteomes" id="UP000789702"/>
    </source>
</evidence>
<evidence type="ECO:0000313" key="1">
    <source>
        <dbReference type="EMBL" id="CAG8703263.1"/>
    </source>
</evidence>
<dbReference type="EMBL" id="CAJVPU010027323">
    <property type="protein sequence ID" value="CAG8703263.1"/>
    <property type="molecule type" value="Genomic_DNA"/>
</dbReference>
<organism evidence="1 2">
    <name type="scientific">Dentiscutata heterogama</name>
    <dbReference type="NCBI Taxonomy" id="1316150"/>
    <lineage>
        <taxon>Eukaryota</taxon>
        <taxon>Fungi</taxon>
        <taxon>Fungi incertae sedis</taxon>
        <taxon>Mucoromycota</taxon>
        <taxon>Glomeromycotina</taxon>
        <taxon>Glomeromycetes</taxon>
        <taxon>Diversisporales</taxon>
        <taxon>Gigasporaceae</taxon>
        <taxon>Dentiscutata</taxon>
    </lineage>
</organism>
<comment type="caution">
    <text evidence="1">The sequence shown here is derived from an EMBL/GenBank/DDBJ whole genome shotgun (WGS) entry which is preliminary data.</text>
</comment>
<dbReference type="Proteomes" id="UP000789702">
    <property type="component" value="Unassembled WGS sequence"/>
</dbReference>
<sequence>YGELKASIKARVMLKMAKLHRENIKNQKLATSEPIISQNNPYLNYLAEWAQVKRLFDSISKLTTDNSPQDKKEIIQELLSANNTIAEQYFKIETELLDTQD</sequence>